<feature type="non-terminal residue" evidence="2">
    <location>
        <position position="1"/>
    </location>
</feature>
<accession>A0ABV0SB72</accession>
<feature type="compositionally biased region" description="Basic residues" evidence="1">
    <location>
        <begin position="63"/>
        <end position="73"/>
    </location>
</feature>
<evidence type="ECO:0000313" key="3">
    <source>
        <dbReference type="Proteomes" id="UP001434883"/>
    </source>
</evidence>
<dbReference type="Proteomes" id="UP001434883">
    <property type="component" value="Unassembled WGS sequence"/>
</dbReference>
<proteinExistence type="predicted"/>
<feature type="region of interest" description="Disordered" evidence="1">
    <location>
        <begin position="63"/>
        <end position="84"/>
    </location>
</feature>
<keyword evidence="3" id="KW-1185">Reference proteome</keyword>
<reference evidence="2 3" key="1">
    <citation type="submission" date="2021-06" db="EMBL/GenBank/DDBJ databases">
        <authorList>
            <person name="Palmer J.M."/>
        </authorList>
    </citation>
    <scope>NUCLEOTIDE SEQUENCE [LARGE SCALE GENOMIC DNA]</scope>
    <source>
        <strain evidence="2 3">XC_2019</strain>
        <tissue evidence="2">Muscle</tissue>
    </source>
</reference>
<protein>
    <submittedName>
        <fullName evidence="2">Uncharacterized protein</fullName>
    </submittedName>
</protein>
<comment type="caution">
    <text evidence="2">The sequence shown here is derived from an EMBL/GenBank/DDBJ whole genome shotgun (WGS) entry which is preliminary data.</text>
</comment>
<evidence type="ECO:0000256" key="1">
    <source>
        <dbReference type="SAM" id="MobiDB-lite"/>
    </source>
</evidence>
<gene>
    <name evidence="2" type="ORF">XENOCAPTIV_008247</name>
</gene>
<evidence type="ECO:0000313" key="2">
    <source>
        <dbReference type="EMBL" id="MEQ2217391.1"/>
    </source>
</evidence>
<dbReference type="EMBL" id="JAHRIN010075816">
    <property type="protein sequence ID" value="MEQ2217391.1"/>
    <property type="molecule type" value="Genomic_DNA"/>
</dbReference>
<organism evidence="2 3">
    <name type="scientific">Xenoophorus captivus</name>
    <dbReference type="NCBI Taxonomy" id="1517983"/>
    <lineage>
        <taxon>Eukaryota</taxon>
        <taxon>Metazoa</taxon>
        <taxon>Chordata</taxon>
        <taxon>Craniata</taxon>
        <taxon>Vertebrata</taxon>
        <taxon>Euteleostomi</taxon>
        <taxon>Actinopterygii</taxon>
        <taxon>Neopterygii</taxon>
        <taxon>Teleostei</taxon>
        <taxon>Neoteleostei</taxon>
        <taxon>Acanthomorphata</taxon>
        <taxon>Ovalentaria</taxon>
        <taxon>Atherinomorphae</taxon>
        <taxon>Cyprinodontiformes</taxon>
        <taxon>Goodeidae</taxon>
        <taxon>Xenoophorus</taxon>
    </lineage>
</organism>
<sequence length="99" mass="11360">ETPAEPLQGHHHRSQTYVSAQLHDVFLLERVASFTAALLNGNKLTSQWRTSIMRLRRCYRHRARRKTDRRLHKTSPNSESPPSLRVAVTVLLHESAAPL</sequence>
<name>A0ABV0SB72_9TELE</name>